<keyword evidence="1" id="KW-0812">Transmembrane</keyword>
<dbReference type="Proteomes" id="UP000054596">
    <property type="component" value="Unassembled WGS sequence"/>
</dbReference>
<feature type="transmembrane region" description="Helical" evidence="1">
    <location>
        <begin position="6"/>
        <end position="23"/>
    </location>
</feature>
<organism evidence="2 3">
    <name type="scientific">Caballeronia glebae</name>
    <dbReference type="NCBI Taxonomy" id="1777143"/>
    <lineage>
        <taxon>Bacteria</taxon>
        <taxon>Pseudomonadati</taxon>
        <taxon>Pseudomonadota</taxon>
        <taxon>Betaproteobacteria</taxon>
        <taxon>Burkholderiales</taxon>
        <taxon>Burkholderiaceae</taxon>
        <taxon>Caballeronia</taxon>
    </lineage>
</organism>
<accession>A0A158BKK2</accession>
<dbReference type="EMBL" id="FCOJ02000031">
    <property type="protein sequence ID" value="SAK70571.1"/>
    <property type="molecule type" value="Genomic_DNA"/>
</dbReference>
<evidence type="ECO:0000256" key="1">
    <source>
        <dbReference type="SAM" id="Phobius"/>
    </source>
</evidence>
<comment type="caution">
    <text evidence="2">The sequence shown here is derived from an EMBL/GenBank/DDBJ whole genome shotgun (WGS) entry which is preliminary data.</text>
</comment>
<keyword evidence="1" id="KW-0472">Membrane</keyword>
<evidence type="ECO:0000313" key="3">
    <source>
        <dbReference type="Proteomes" id="UP000054596"/>
    </source>
</evidence>
<name>A0A158BKK2_9BURK</name>
<keyword evidence="1" id="KW-1133">Transmembrane helix</keyword>
<gene>
    <name evidence="2" type="ORF">AWB82_04249</name>
</gene>
<proteinExistence type="predicted"/>
<reference evidence="2" key="1">
    <citation type="submission" date="2016-01" db="EMBL/GenBank/DDBJ databases">
        <authorList>
            <person name="Peeters C."/>
        </authorList>
    </citation>
    <scope>NUCLEOTIDE SEQUENCE [LARGE SCALE GENOMIC DNA]</scope>
    <source>
        <strain evidence="2">LMG 29325</strain>
    </source>
</reference>
<protein>
    <submittedName>
        <fullName evidence="2">Uncharacterized protein</fullName>
    </submittedName>
</protein>
<evidence type="ECO:0000313" key="2">
    <source>
        <dbReference type="EMBL" id="SAK70571.1"/>
    </source>
</evidence>
<keyword evidence="3" id="KW-1185">Reference proteome</keyword>
<dbReference type="AlphaFoldDB" id="A0A158BKK2"/>
<sequence length="55" mass="6799">MTYAIYAILTGMAMIFVVSFYWYRQSVARREEILWLRENHVIDRLRDKLGFSRRR</sequence>